<proteinExistence type="inferred from homology"/>
<dbReference type="NCBIfam" id="TIGR00797">
    <property type="entry name" value="matE"/>
    <property type="match status" value="1"/>
</dbReference>
<evidence type="ECO:0000313" key="7">
    <source>
        <dbReference type="EMBL" id="CDF40802.1"/>
    </source>
</evidence>
<reference evidence="8" key="1">
    <citation type="journal article" date="2013" name="Proc. Natl. Acad. Sci. U.S.A.">
        <title>Genome structure and metabolic features in the red seaweed Chondrus crispus shed light on evolution of the Archaeplastida.</title>
        <authorList>
            <person name="Collen J."/>
            <person name="Porcel B."/>
            <person name="Carre W."/>
            <person name="Ball S.G."/>
            <person name="Chaparro C."/>
            <person name="Tonon T."/>
            <person name="Barbeyron T."/>
            <person name="Michel G."/>
            <person name="Noel B."/>
            <person name="Valentin K."/>
            <person name="Elias M."/>
            <person name="Artiguenave F."/>
            <person name="Arun A."/>
            <person name="Aury J.M."/>
            <person name="Barbosa-Neto J.F."/>
            <person name="Bothwell J.H."/>
            <person name="Bouget F.Y."/>
            <person name="Brillet L."/>
            <person name="Cabello-Hurtado F."/>
            <person name="Capella-Gutierrez S."/>
            <person name="Charrier B."/>
            <person name="Cladiere L."/>
            <person name="Cock J.M."/>
            <person name="Coelho S.M."/>
            <person name="Colleoni C."/>
            <person name="Czjzek M."/>
            <person name="Da Silva C."/>
            <person name="Delage L."/>
            <person name="Denoeud F."/>
            <person name="Deschamps P."/>
            <person name="Dittami S.M."/>
            <person name="Gabaldon T."/>
            <person name="Gachon C.M."/>
            <person name="Groisillier A."/>
            <person name="Herve C."/>
            <person name="Jabbari K."/>
            <person name="Katinka M."/>
            <person name="Kloareg B."/>
            <person name="Kowalczyk N."/>
            <person name="Labadie K."/>
            <person name="Leblanc C."/>
            <person name="Lopez P.J."/>
            <person name="McLachlan D.H."/>
            <person name="Meslet-Cladiere L."/>
            <person name="Moustafa A."/>
            <person name="Nehr Z."/>
            <person name="Nyvall Collen P."/>
            <person name="Panaud O."/>
            <person name="Partensky F."/>
            <person name="Poulain J."/>
            <person name="Rensing S.A."/>
            <person name="Rousvoal S."/>
            <person name="Samson G."/>
            <person name="Symeonidi A."/>
            <person name="Weissenbach J."/>
            <person name="Zambounis A."/>
            <person name="Wincker P."/>
            <person name="Boyen C."/>
        </authorList>
    </citation>
    <scope>NUCLEOTIDE SEQUENCE [LARGE SCALE GENOMIC DNA]</scope>
    <source>
        <strain evidence="8">cv. Stackhouse</strain>
    </source>
</reference>
<dbReference type="Pfam" id="PF01554">
    <property type="entry name" value="MatE"/>
    <property type="match status" value="1"/>
</dbReference>
<dbReference type="AlphaFoldDB" id="R7QQM5"/>
<organism evidence="7 8">
    <name type="scientific">Chondrus crispus</name>
    <name type="common">Carrageen Irish moss</name>
    <name type="synonym">Polymorpha crispa</name>
    <dbReference type="NCBI Taxonomy" id="2769"/>
    <lineage>
        <taxon>Eukaryota</taxon>
        <taxon>Rhodophyta</taxon>
        <taxon>Florideophyceae</taxon>
        <taxon>Rhodymeniophycidae</taxon>
        <taxon>Gigartinales</taxon>
        <taxon>Gigartinaceae</taxon>
        <taxon>Chondrus</taxon>
    </lineage>
</organism>
<comment type="similarity">
    <text evidence="2">Belongs to the multi antimicrobial extrusion (MATE) (TC 2.A.66.1) family.</text>
</comment>
<evidence type="ECO:0000256" key="2">
    <source>
        <dbReference type="ARBA" id="ARBA00010199"/>
    </source>
</evidence>
<feature type="transmembrane region" description="Helical" evidence="6">
    <location>
        <begin position="227"/>
        <end position="247"/>
    </location>
</feature>
<dbReference type="GO" id="GO:0016020">
    <property type="term" value="C:membrane"/>
    <property type="evidence" value="ECO:0007669"/>
    <property type="project" value="UniProtKB-SubCell"/>
</dbReference>
<feature type="transmembrane region" description="Helical" evidence="6">
    <location>
        <begin position="185"/>
        <end position="207"/>
    </location>
</feature>
<evidence type="ECO:0000256" key="4">
    <source>
        <dbReference type="ARBA" id="ARBA00022989"/>
    </source>
</evidence>
<feature type="transmembrane region" description="Helical" evidence="6">
    <location>
        <begin position="38"/>
        <end position="59"/>
    </location>
</feature>
<dbReference type="OrthoDB" id="2126698at2759"/>
<dbReference type="Gramene" id="CDF40802">
    <property type="protein sequence ID" value="CDF40802"/>
    <property type="gene ID" value="CHC_T00007437001"/>
</dbReference>
<name>R7QQM5_CHOCR</name>
<dbReference type="GO" id="GO:0015297">
    <property type="term" value="F:antiporter activity"/>
    <property type="evidence" value="ECO:0007669"/>
    <property type="project" value="InterPro"/>
</dbReference>
<dbReference type="PANTHER" id="PTHR42893:SF46">
    <property type="entry name" value="PROTEIN DETOXIFICATION 44, CHLOROPLASTIC"/>
    <property type="match status" value="1"/>
</dbReference>
<keyword evidence="4 6" id="KW-1133">Transmembrane helix</keyword>
<feature type="transmembrane region" description="Helical" evidence="6">
    <location>
        <begin position="254"/>
        <end position="275"/>
    </location>
</feature>
<dbReference type="GeneID" id="17318814"/>
<gene>
    <name evidence="7" type="ORF">CHC_T00007437001</name>
</gene>
<dbReference type="Proteomes" id="UP000012073">
    <property type="component" value="Unassembled WGS sequence"/>
</dbReference>
<comment type="subcellular location">
    <subcellularLocation>
        <location evidence="1">Membrane</location>
        <topology evidence="1">Multi-pass membrane protein</topology>
    </subcellularLocation>
</comment>
<evidence type="ECO:0000313" key="8">
    <source>
        <dbReference type="Proteomes" id="UP000012073"/>
    </source>
</evidence>
<evidence type="ECO:0000256" key="6">
    <source>
        <dbReference type="SAM" id="Phobius"/>
    </source>
</evidence>
<dbReference type="InterPro" id="IPR002528">
    <property type="entry name" value="MATE_fam"/>
</dbReference>
<dbReference type="PANTHER" id="PTHR42893">
    <property type="entry name" value="PROTEIN DETOXIFICATION 44, CHLOROPLASTIC-RELATED"/>
    <property type="match status" value="1"/>
</dbReference>
<dbReference type="GO" id="GO:0042910">
    <property type="term" value="F:xenobiotic transmembrane transporter activity"/>
    <property type="evidence" value="ECO:0007669"/>
    <property type="project" value="InterPro"/>
</dbReference>
<accession>R7QQM5</accession>
<feature type="transmembrane region" description="Helical" evidence="6">
    <location>
        <begin position="65"/>
        <end position="86"/>
    </location>
</feature>
<keyword evidence="8" id="KW-1185">Reference proteome</keyword>
<evidence type="ECO:0000256" key="3">
    <source>
        <dbReference type="ARBA" id="ARBA00022692"/>
    </source>
</evidence>
<protein>
    <submittedName>
        <fullName evidence="7">Uncharacterized protein</fullName>
    </submittedName>
</protein>
<dbReference type="PhylomeDB" id="R7QQM5"/>
<keyword evidence="5 6" id="KW-0472">Membrane</keyword>
<evidence type="ECO:0000256" key="1">
    <source>
        <dbReference type="ARBA" id="ARBA00004141"/>
    </source>
</evidence>
<dbReference type="EMBL" id="HG002251">
    <property type="protein sequence ID" value="CDF40802.1"/>
    <property type="molecule type" value="Genomic_DNA"/>
</dbReference>
<evidence type="ECO:0000256" key="5">
    <source>
        <dbReference type="ARBA" id="ARBA00023136"/>
    </source>
</evidence>
<feature type="transmembrane region" description="Helical" evidence="6">
    <location>
        <begin position="281"/>
        <end position="305"/>
    </location>
</feature>
<dbReference type="InterPro" id="IPR044644">
    <property type="entry name" value="DinF-like"/>
</dbReference>
<feature type="transmembrane region" description="Helical" evidence="6">
    <location>
        <begin position="12"/>
        <end position="31"/>
    </location>
</feature>
<dbReference type="RefSeq" id="XP_005711096.1">
    <property type="nucleotide sequence ID" value="XM_005711039.1"/>
</dbReference>
<dbReference type="KEGG" id="ccp:CHC_T00007437001"/>
<dbReference type="STRING" id="2769.R7QQM5"/>
<sequence>MPQAVPYLRARIVAAPFFLAAMVGNGAFRGFQDTKTPLFVGLLANCLNLILYPSLIFGLKMGIKGAGVAMATGQTCAGVALLALLVRTKKLRLKDLRKLPRPGEIFPLLRTGCVLSIRTLSIFSTISYATATAARLGTVEVAAFEIGRQIFALFARLLDAISVAAQSLVALALGKGDYSLARRTANRILQIGVAMGTGFVALLMLTVNSAPNIFTSNPAVRQMVSTTFPFMAFVQPINGLVFVFDGIYTAGRRFTSLSGAIFIAACTASSFLYFVRANVMPLQYVWVGLNIMMVLRASLLGLVYLTKWSPVPRPKYQPKGVGNGVA</sequence>
<keyword evidence="3 6" id="KW-0812">Transmembrane</keyword>